<evidence type="ECO:0000313" key="6">
    <source>
        <dbReference type="Proteomes" id="UP000535589"/>
    </source>
</evidence>
<keyword evidence="1" id="KW-0479">Metal-binding</keyword>
<keyword evidence="2" id="KW-0863">Zinc-finger</keyword>
<feature type="domain" description="RanBP2-type" evidence="4">
    <location>
        <begin position="79"/>
        <end position="98"/>
    </location>
</feature>
<dbReference type="Proteomes" id="UP000535589">
    <property type="component" value="Unassembled WGS sequence"/>
</dbReference>
<keyword evidence="3" id="KW-0862">Zinc</keyword>
<name>A0A7X8YEZ4_9VIBR</name>
<protein>
    <submittedName>
        <fullName evidence="5">DUF2007 domain-containing protein</fullName>
    </submittedName>
</protein>
<dbReference type="PROSITE" id="PS01358">
    <property type="entry name" value="ZF_RANBP2_1"/>
    <property type="match status" value="1"/>
</dbReference>
<dbReference type="AlphaFoldDB" id="A0A7X8YEZ4"/>
<dbReference type="InterPro" id="IPR055999">
    <property type="entry name" value="DUF7577"/>
</dbReference>
<dbReference type="RefSeq" id="WP_168834418.1">
    <property type="nucleotide sequence ID" value="NZ_JABAIK010000001.1"/>
</dbReference>
<dbReference type="InterPro" id="IPR001876">
    <property type="entry name" value="Znf_RanBP2"/>
</dbReference>
<dbReference type="GO" id="GO:0008270">
    <property type="term" value="F:zinc ion binding"/>
    <property type="evidence" value="ECO:0007669"/>
    <property type="project" value="UniProtKB-KW"/>
</dbReference>
<comment type="caution">
    <text evidence="5">The sequence shown here is derived from an EMBL/GenBank/DDBJ whole genome shotgun (WGS) entry which is preliminary data.</text>
</comment>
<dbReference type="Pfam" id="PF24463">
    <property type="entry name" value="DUF7577"/>
    <property type="match status" value="1"/>
</dbReference>
<dbReference type="EMBL" id="JABAIK010000001">
    <property type="protein sequence ID" value="NLS11303.1"/>
    <property type="molecule type" value="Genomic_DNA"/>
</dbReference>
<organism evidence="5 6">
    <name type="scientific">Vibrio agarilyticus</name>
    <dbReference type="NCBI Taxonomy" id="2726741"/>
    <lineage>
        <taxon>Bacteria</taxon>
        <taxon>Pseudomonadati</taxon>
        <taxon>Pseudomonadota</taxon>
        <taxon>Gammaproteobacteria</taxon>
        <taxon>Vibrionales</taxon>
        <taxon>Vibrionaceae</taxon>
        <taxon>Vibrio</taxon>
    </lineage>
</organism>
<evidence type="ECO:0000256" key="1">
    <source>
        <dbReference type="ARBA" id="ARBA00022723"/>
    </source>
</evidence>
<sequence length="103" mass="11595">MKLYIASTPPEAHILCDWLKAEQIDCEVRGEGIFSLQGELPFGDVSAPYVWLLKPEQAIKAHNLLAQWASESSEQQKNWRCASCGEENERQFALCWHCGSTIG</sequence>
<evidence type="ECO:0000313" key="5">
    <source>
        <dbReference type="EMBL" id="NLS11303.1"/>
    </source>
</evidence>
<keyword evidence="6" id="KW-1185">Reference proteome</keyword>
<evidence type="ECO:0000259" key="4">
    <source>
        <dbReference type="PROSITE" id="PS01358"/>
    </source>
</evidence>
<evidence type="ECO:0000256" key="2">
    <source>
        <dbReference type="ARBA" id="ARBA00022771"/>
    </source>
</evidence>
<evidence type="ECO:0000256" key="3">
    <source>
        <dbReference type="ARBA" id="ARBA00022833"/>
    </source>
</evidence>
<gene>
    <name evidence="5" type="ORF">HGP28_00195</name>
</gene>
<accession>A0A7X8YEZ4</accession>
<reference evidence="5 6" key="1">
    <citation type="submission" date="2020-04" db="EMBL/GenBank/DDBJ databases">
        <title>Vibrio sp. SM6, a novel species isolated from seawater.</title>
        <authorList>
            <person name="Wang X."/>
        </authorList>
    </citation>
    <scope>NUCLEOTIDE SEQUENCE [LARGE SCALE GENOMIC DNA]</scope>
    <source>
        <strain evidence="5 6">SM6</strain>
    </source>
</reference>
<proteinExistence type="predicted"/>